<dbReference type="RefSeq" id="WP_346072427.1">
    <property type="nucleotide sequence ID" value="NZ_BAAAHC010000005.1"/>
</dbReference>
<dbReference type="Proteomes" id="UP001500220">
    <property type="component" value="Unassembled WGS sequence"/>
</dbReference>
<gene>
    <name evidence="1" type="ORF">GCM10009545_12690</name>
</gene>
<reference evidence="1 2" key="1">
    <citation type="journal article" date="2019" name="Int. J. Syst. Evol. Microbiol.">
        <title>The Global Catalogue of Microorganisms (GCM) 10K type strain sequencing project: providing services to taxonomists for standard genome sequencing and annotation.</title>
        <authorList>
            <consortium name="The Broad Institute Genomics Platform"/>
            <consortium name="The Broad Institute Genome Sequencing Center for Infectious Disease"/>
            <person name="Wu L."/>
            <person name="Ma J."/>
        </authorList>
    </citation>
    <scope>NUCLEOTIDE SEQUENCE [LARGE SCALE GENOMIC DNA]</scope>
    <source>
        <strain evidence="1 2">JCM 10664</strain>
    </source>
</reference>
<dbReference type="EMBL" id="BAAAHC010000005">
    <property type="protein sequence ID" value="GAA0512139.1"/>
    <property type="molecule type" value="Genomic_DNA"/>
</dbReference>
<proteinExistence type="predicted"/>
<accession>A0ABN1C5T9</accession>
<dbReference type="SUPFAM" id="SSF110849">
    <property type="entry name" value="ParB/Sulfiredoxin"/>
    <property type="match status" value="1"/>
</dbReference>
<evidence type="ECO:0000313" key="1">
    <source>
        <dbReference type="EMBL" id="GAA0512139.1"/>
    </source>
</evidence>
<evidence type="ECO:0000313" key="2">
    <source>
        <dbReference type="Proteomes" id="UP001500220"/>
    </source>
</evidence>
<protein>
    <recommendedName>
        <fullName evidence="3">Transcriptional regulator</fullName>
    </recommendedName>
</protein>
<name>A0ABN1C5T9_9PSEU</name>
<evidence type="ECO:0008006" key="3">
    <source>
        <dbReference type="Google" id="ProtNLM"/>
    </source>
</evidence>
<dbReference type="InterPro" id="IPR036086">
    <property type="entry name" value="ParB/Sulfiredoxin_sf"/>
</dbReference>
<comment type="caution">
    <text evidence="1">The sequence shown here is derived from an EMBL/GenBank/DDBJ whole genome shotgun (WGS) entry which is preliminary data.</text>
</comment>
<organism evidence="1 2">
    <name type="scientific">Saccharopolyspora thermophila</name>
    <dbReference type="NCBI Taxonomy" id="89367"/>
    <lineage>
        <taxon>Bacteria</taxon>
        <taxon>Bacillati</taxon>
        <taxon>Actinomycetota</taxon>
        <taxon>Actinomycetes</taxon>
        <taxon>Pseudonocardiales</taxon>
        <taxon>Pseudonocardiaceae</taxon>
        <taxon>Saccharopolyspora</taxon>
    </lineage>
</organism>
<sequence>MLLRDFPPPPRAAETAELIKKRLQEATASNATRETVTVDWNGQPLHVEVIDLPLSMLYFNPATHRIRAQRSHDPERDKALVDDPYGTQSQDYLKFLLQADPKNPNNRDPEFTKLRDSLGEFGQNEPGLVTYQGVLVNGNTRAAALRELGVQSMRVGVLPESFTWADINAVELSLQLRNDHRREYSYINRLLAMEEQAALGKTKEAIAKEFRVRPATVDQERWILSTLREQVKRSRTSRGAALRLMDFEDHQEKLKELHRAYEKLATIDQDQAEVLKELRLAAITLEFSKTDVRHIEGTAFQEDYLRKALPDEVFASADLEQNEVDVPGLGVSLPGETSTLTIAISINNRVLQAKAAKTLPGGSEEELRQAREAYQQIHDAFDLAIDKAGRDARVRKRKQLAPARIKDACADLDQCAVDFVQARAARALDEEEFDEALLELKASLQKLANLAGRGIPHPGKGVSWLLDAAAAEGAS</sequence>
<keyword evidence="2" id="KW-1185">Reference proteome</keyword>